<protein>
    <submittedName>
        <fullName evidence="2">Uncharacterized protein</fullName>
    </submittedName>
</protein>
<evidence type="ECO:0000256" key="1">
    <source>
        <dbReference type="SAM" id="Phobius"/>
    </source>
</evidence>
<dbReference type="AlphaFoldDB" id="A0A3P7F4A2"/>
<evidence type="ECO:0000313" key="2">
    <source>
        <dbReference type="EMBL" id="VDM28603.1"/>
    </source>
</evidence>
<gene>
    <name evidence="2" type="ORF">TCNE_LOCUS2886</name>
</gene>
<name>A0A3P7F4A2_TOXCA</name>
<dbReference type="Pfam" id="PF15043">
    <property type="entry name" value="CNRIP1"/>
    <property type="match status" value="1"/>
</dbReference>
<accession>A0A3P7F4A2</accession>
<keyword evidence="1" id="KW-0472">Membrane</keyword>
<reference evidence="2" key="1">
    <citation type="submission" date="2018-11" db="EMBL/GenBank/DDBJ databases">
        <authorList>
            <consortium name="Pathogen Informatics"/>
        </authorList>
    </citation>
    <scope>NUCLEOTIDE SEQUENCE [LARGE SCALE GENOMIC DNA]</scope>
</reference>
<keyword evidence="1" id="KW-1133">Transmembrane helix</keyword>
<dbReference type="InterPro" id="IPR029204">
    <property type="entry name" value="CNRIP1"/>
</dbReference>
<feature type="transmembrane region" description="Helical" evidence="1">
    <location>
        <begin position="60"/>
        <end position="85"/>
    </location>
</feature>
<dbReference type="EMBL" id="UYWY01003219">
    <property type="protein sequence ID" value="VDM28603.1"/>
    <property type="molecule type" value="Genomic_DNA"/>
</dbReference>
<proteinExistence type="predicted"/>
<organism evidence="2">
    <name type="scientific">Toxocara canis</name>
    <name type="common">Canine roundworm</name>
    <dbReference type="NCBI Taxonomy" id="6265"/>
    <lineage>
        <taxon>Eukaryota</taxon>
        <taxon>Metazoa</taxon>
        <taxon>Ecdysozoa</taxon>
        <taxon>Nematoda</taxon>
        <taxon>Chromadorea</taxon>
        <taxon>Rhabditida</taxon>
        <taxon>Spirurina</taxon>
        <taxon>Ascaridomorpha</taxon>
        <taxon>Ascaridoidea</taxon>
        <taxon>Toxocaridae</taxon>
        <taxon>Toxocara</taxon>
    </lineage>
</organism>
<sequence>MEEKNIFSKNYLSILSLNFLLHIIVENADSGEPIVFKSDGSRFETSTRTLKLYSNARYKLTFFFFYFYFSLNFSLIFLFNFNFILV</sequence>
<keyword evidence="1" id="KW-0812">Transmembrane</keyword>